<gene>
    <name evidence="1" type="ORF">F4820DRAFT_469951</name>
</gene>
<comment type="caution">
    <text evidence="1">The sequence shown here is derived from an EMBL/GenBank/DDBJ whole genome shotgun (WGS) entry which is preliminary data.</text>
</comment>
<proteinExistence type="predicted"/>
<name>A0ACB9Z103_9PEZI</name>
<evidence type="ECO:0000313" key="1">
    <source>
        <dbReference type="EMBL" id="KAI4865167.1"/>
    </source>
</evidence>
<organism evidence="1 2">
    <name type="scientific">Hypoxylon rubiginosum</name>
    <dbReference type="NCBI Taxonomy" id="110542"/>
    <lineage>
        <taxon>Eukaryota</taxon>
        <taxon>Fungi</taxon>
        <taxon>Dikarya</taxon>
        <taxon>Ascomycota</taxon>
        <taxon>Pezizomycotina</taxon>
        <taxon>Sordariomycetes</taxon>
        <taxon>Xylariomycetidae</taxon>
        <taxon>Xylariales</taxon>
        <taxon>Hypoxylaceae</taxon>
        <taxon>Hypoxylon</taxon>
    </lineage>
</organism>
<keyword evidence="2" id="KW-1185">Reference proteome</keyword>
<reference evidence="1 2" key="1">
    <citation type="journal article" date="2022" name="New Phytol.">
        <title>Ecological generalism drives hyperdiversity of secondary metabolite gene clusters in xylarialean endophytes.</title>
        <authorList>
            <person name="Franco M.E.E."/>
            <person name="Wisecaver J.H."/>
            <person name="Arnold A.E."/>
            <person name="Ju Y.M."/>
            <person name="Slot J.C."/>
            <person name="Ahrendt S."/>
            <person name="Moore L.P."/>
            <person name="Eastman K.E."/>
            <person name="Scott K."/>
            <person name="Konkel Z."/>
            <person name="Mondo S.J."/>
            <person name="Kuo A."/>
            <person name="Hayes R.D."/>
            <person name="Haridas S."/>
            <person name="Andreopoulos B."/>
            <person name="Riley R."/>
            <person name="LaButti K."/>
            <person name="Pangilinan J."/>
            <person name="Lipzen A."/>
            <person name="Amirebrahimi M."/>
            <person name="Yan J."/>
            <person name="Adam C."/>
            <person name="Keymanesh K."/>
            <person name="Ng V."/>
            <person name="Louie K."/>
            <person name="Northen T."/>
            <person name="Drula E."/>
            <person name="Henrissat B."/>
            <person name="Hsieh H.M."/>
            <person name="Youens-Clark K."/>
            <person name="Lutzoni F."/>
            <person name="Miadlikowska J."/>
            <person name="Eastwood D.C."/>
            <person name="Hamelin R.C."/>
            <person name="Grigoriev I.V."/>
            <person name="U'Ren J.M."/>
        </authorList>
    </citation>
    <scope>NUCLEOTIDE SEQUENCE [LARGE SCALE GENOMIC DNA]</scope>
    <source>
        <strain evidence="1 2">CBS 119005</strain>
    </source>
</reference>
<dbReference type="EMBL" id="MU393475">
    <property type="protein sequence ID" value="KAI4865167.1"/>
    <property type="molecule type" value="Genomic_DNA"/>
</dbReference>
<accession>A0ACB9Z103</accession>
<evidence type="ECO:0000313" key="2">
    <source>
        <dbReference type="Proteomes" id="UP001497700"/>
    </source>
</evidence>
<protein>
    <submittedName>
        <fullName evidence="1">Uncharacterized protein</fullName>
    </submittedName>
</protein>
<sequence>MATISQGTGGVRGIGSGAQRWKPLLEMLDRALAKATEENRVEVVALTSLPGIGKSTALIRHIWDLAKAGKAPGKVVYIVFSDTEASLIRTWLLQSGGVVKDDMGDGKVRSDNPFTLCSLRECFQVLQEKAWDANRTVIVDVNWYPTVRDEIAFGYLLSWTRGLKAAVAKGNDVHVAILLLMSTFESERTVIPFERMLTTVIAFDLTDWRYPTPKAEALEVGWKEKVGDIVQGVLDEGGRVVLGSHIWQDWPGIQSGRLDPDLVDDVPCTYVPAEDRLVTEQRSIEKARVLALHPLVPYSTRVEQMRLFLTPGVVEGCHILYPELMQVVVDDRELEWSCNWRRPPKYKRSVEKFGPAWNREMMFLVLASIQCWPHRHVNHMPMRKPINHYLFADVMRRLLVLGCIMRSPQKEHTFACTELGDRIMELYWNGEDHGYEFHVVYLLARATLHRDSSPEILRVLVRIAALVHHGLDKLYMMGDPVDAETLRQCCPPLIRDRSYAGAIWVSLGLYLVCESNGWFEGMLSGSRDWSPRGLNNWIVDCEMAKHVSTIVQRFEAVVGLGEVQNRGWINKPLETAQLQFIDQELMWAWLHRIASFRAGEDRDPLGTETATDCVSWMDLKVSMNQEVLQAKPVRAYCDSVTEGNGTFLAFYLSLRMLHKDLPNNSKIQAKHLTWLPPEAFQEIPEKTGLVWPDVVGKTF</sequence>
<dbReference type="Proteomes" id="UP001497700">
    <property type="component" value="Unassembled WGS sequence"/>
</dbReference>